<gene>
    <name evidence="1" type="ORF">CORT_0B04310</name>
</gene>
<dbReference type="GO" id="GO:0005739">
    <property type="term" value="C:mitochondrion"/>
    <property type="evidence" value="ECO:0007669"/>
    <property type="project" value="GOC"/>
</dbReference>
<dbReference type="Proteomes" id="UP000005018">
    <property type="component" value="Chromosome 2"/>
</dbReference>
<dbReference type="GO" id="GO:0033617">
    <property type="term" value="P:mitochondrial respiratory chain complex IV assembly"/>
    <property type="evidence" value="ECO:0007669"/>
    <property type="project" value="InterPro"/>
</dbReference>
<evidence type="ECO:0000313" key="2">
    <source>
        <dbReference type="Proteomes" id="UP000005018"/>
    </source>
</evidence>
<keyword evidence="2" id="KW-1185">Reference proteome</keyword>
<dbReference type="GeneID" id="14538337"/>
<dbReference type="InterPro" id="IPR031459">
    <property type="entry name" value="Coa2"/>
</dbReference>
<reference evidence="1 2" key="1">
    <citation type="journal article" date="2012" name="PLoS ONE">
        <title>Sequence and analysis of the genome of the pathogenic yeast Candida orthopsilosis.</title>
        <authorList>
            <person name="Riccombeni A."/>
            <person name="Vidanes G."/>
            <person name="Proux-Wera E."/>
            <person name="Wolfe K.H."/>
            <person name="Butler G."/>
        </authorList>
    </citation>
    <scope>NUCLEOTIDE SEQUENCE [LARGE SCALE GENOMIC DNA]</scope>
    <source>
        <strain evidence="1 2">Co 90-125</strain>
    </source>
</reference>
<accession>H8X198</accession>
<dbReference type="Pfam" id="PF17051">
    <property type="entry name" value="COA2"/>
    <property type="match status" value="1"/>
</dbReference>
<dbReference type="HOGENOM" id="CLU_207410_0_0_1"/>
<evidence type="ECO:0000313" key="1">
    <source>
        <dbReference type="EMBL" id="CCG22138.1"/>
    </source>
</evidence>
<dbReference type="EMBL" id="HE681720">
    <property type="protein sequence ID" value="CCG22138.1"/>
    <property type="molecule type" value="Genomic_DNA"/>
</dbReference>
<dbReference type="RefSeq" id="XP_003867575.1">
    <property type="nucleotide sequence ID" value="XM_003867527.1"/>
</dbReference>
<protein>
    <submittedName>
        <fullName evidence="1">Uncharacterized protein</fullName>
    </submittedName>
</protein>
<name>H8X198_CANO9</name>
<dbReference type="KEGG" id="cot:CORT_0B04310"/>
<sequence length="62" mass="7146">MFTYIKASQRNRLTQSLFTTTFGICFLLVGANSVIPCPVDSRYDSETNERLQKQEELVNRSK</sequence>
<dbReference type="OrthoDB" id="509901at2759"/>
<proteinExistence type="predicted"/>
<dbReference type="AlphaFoldDB" id="H8X198"/>
<organism evidence="1 2">
    <name type="scientific">Candida orthopsilosis (strain 90-125)</name>
    <name type="common">Yeast</name>
    <dbReference type="NCBI Taxonomy" id="1136231"/>
    <lineage>
        <taxon>Eukaryota</taxon>
        <taxon>Fungi</taxon>
        <taxon>Dikarya</taxon>
        <taxon>Ascomycota</taxon>
        <taxon>Saccharomycotina</taxon>
        <taxon>Pichiomycetes</taxon>
        <taxon>Debaryomycetaceae</taxon>
        <taxon>Candida/Lodderomyces clade</taxon>
        <taxon>Candida</taxon>
    </lineage>
</organism>
<dbReference type="eggNOG" id="ENOG502RQAZ">
    <property type="taxonomic scope" value="Eukaryota"/>
</dbReference>